<evidence type="ECO:0000313" key="1">
    <source>
        <dbReference type="EMBL" id="MCC3298676.1"/>
    </source>
</evidence>
<reference evidence="1" key="1">
    <citation type="submission" date="2021-10" db="EMBL/GenBank/DDBJ databases">
        <title>Novel species in genus Arthrobacter.</title>
        <authorList>
            <person name="Liu Y."/>
        </authorList>
    </citation>
    <scope>NUCLEOTIDE SEQUENCE</scope>
    <source>
        <strain evidence="1">Zg-Y453</strain>
    </source>
</reference>
<evidence type="ECO:0000313" key="2">
    <source>
        <dbReference type="Proteomes" id="UP001139158"/>
    </source>
</evidence>
<comment type="caution">
    <text evidence="1">The sequence shown here is derived from an EMBL/GenBank/DDBJ whole genome shotgun (WGS) entry which is preliminary data.</text>
</comment>
<proteinExistence type="predicted"/>
<dbReference type="EMBL" id="JAJFZV010000013">
    <property type="protein sequence ID" value="MCC3298676.1"/>
    <property type="molecule type" value="Genomic_DNA"/>
</dbReference>
<keyword evidence="2" id="KW-1185">Reference proteome</keyword>
<dbReference type="RefSeq" id="WP_227896542.1">
    <property type="nucleotide sequence ID" value="NZ_CP099466.1"/>
</dbReference>
<dbReference type="AlphaFoldDB" id="A0A9X1SDG2"/>
<accession>A0A9X1SDG2</accession>
<protein>
    <submittedName>
        <fullName evidence="1">Helix-turn-helix transcriptional regulator</fullName>
    </submittedName>
</protein>
<dbReference type="Proteomes" id="UP001139158">
    <property type="component" value="Unassembled WGS sequence"/>
</dbReference>
<organism evidence="1 2">
    <name type="scientific">Arthrobacter caoxuetaonis</name>
    <dbReference type="NCBI Taxonomy" id="2886935"/>
    <lineage>
        <taxon>Bacteria</taxon>
        <taxon>Bacillati</taxon>
        <taxon>Actinomycetota</taxon>
        <taxon>Actinomycetes</taxon>
        <taxon>Micrococcales</taxon>
        <taxon>Micrococcaceae</taxon>
        <taxon>Arthrobacter</taxon>
    </lineage>
</organism>
<sequence>MGIAAKAFQTWRTSVAPGESTSDLCRKTGIKRSTLAQQLVRGTVSVDTVVRVARAFDEDPVIALSAFPEFEGLAEGRRAPTDAELISQVSYPCILRTLLTRAASEPESGLQLEQCVFPYAGSVRLWFEAIDAGDLRQRLSAATGIAPQNISAQLSAERLAPDVAVQAARLSGVSLTSGLVVTGVLQPEEGGWPPGAREQAVAGLSDVELVTLARDRLDALAKVLRKREHDEKYDHALLENLG</sequence>
<gene>
    <name evidence="1" type="ORF">LJ757_12800</name>
</gene>
<name>A0A9X1SDG2_9MICC</name>